<evidence type="ECO:0000313" key="2">
    <source>
        <dbReference type="Proteomes" id="UP000192042"/>
    </source>
</evidence>
<reference evidence="1 2" key="1">
    <citation type="submission" date="2017-03" db="EMBL/GenBank/DDBJ databases">
        <authorList>
            <person name="Afonso C.L."/>
            <person name="Miller P.J."/>
            <person name="Scott M.A."/>
            <person name="Spackman E."/>
            <person name="Goraichik I."/>
            <person name="Dimitrov K.M."/>
            <person name="Suarez D.L."/>
            <person name="Swayne D.E."/>
        </authorList>
    </citation>
    <scope>NUCLEOTIDE SEQUENCE [LARGE SCALE GENOMIC DNA]</scope>
    <source>
        <strain evidence="1">Genome sequencing of Nitrospira japonica strain NJ11</strain>
    </source>
</reference>
<protein>
    <submittedName>
        <fullName evidence="1">Uncharacterized protein</fullName>
    </submittedName>
</protein>
<keyword evidence="2" id="KW-1185">Reference proteome</keyword>
<sequence>MGGLIAATPDQTSAILGAMRDVATASGRFPLSAATVRSLRSAERHVLGGKGNVDPALLVPVKPETLAAALADAALAEMTLRCLSVSALVDGELSRPRIEAVLEYAERLGVRQDYVTELSKSVDGDLQWALTDMSRQNVLSLWNEPWDECLDINDIFMPYRSPHGDPSLAARYHALGESAEGTLGRAFSEIYRKNGYAYPGEERAVNVRFATPHDATHVLSGYDTSPRGEILVSTFTAGMHPVRPMEGHILPVLYSWHLNIKINDLAGAAKGQLDPEAFWEAWARGARTTVDLFAPSWDFWSVVHEPVAEIRRQYGIPAPLAAGSR</sequence>
<proteinExistence type="predicted"/>
<dbReference type="InterPro" id="IPR029024">
    <property type="entry name" value="TerB-like"/>
</dbReference>
<dbReference type="OrthoDB" id="9775927at2"/>
<dbReference type="SUPFAM" id="SSF158682">
    <property type="entry name" value="TerB-like"/>
    <property type="match status" value="1"/>
</dbReference>
<dbReference type="EMBL" id="LT828648">
    <property type="protein sequence ID" value="SLM48765.1"/>
    <property type="molecule type" value="Genomic_DNA"/>
</dbReference>
<name>A0A1W1I711_9BACT</name>
<dbReference type="AlphaFoldDB" id="A0A1W1I711"/>
<evidence type="ECO:0000313" key="1">
    <source>
        <dbReference type="EMBL" id="SLM48765.1"/>
    </source>
</evidence>
<dbReference type="STRING" id="1325564.NSJP_2598"/>
<gene>
    <name evidence="1" type="ORF">NSJP_2598</name>
</gene>
<accession>A0A1W1I711</accession>
<dbReference type="KEGG" id="nja:NSJP_2598"/>
<dbReference type="Proteomes" id="UP000192042">
    <property type="component" value="Chromosome I"/>
</dbReference>
<organism evidence="1 2">
    <name type="scientific">Nitrospira japonica</name>
    <dbReference type="NCBI Taxonomy" id="1325564"/>
    <lineage>
        <taxon>Bacteria</taxon>
        <taxon>Pseudomonadati</taxon>
        <taxon>Nitrospirota</taxon>
        <taxon>Nitrospiria</taxon>
        <taxon>Nitrospirales</taxon>
        <taxon>Nitrospiraceae</taxon>
        <taxon>Nitrospira</taxon>
    </lineage>
</organism>
<dbReference type="RefSeq" id="WP_080887100.1">
    <property type="nucleotide sequence ID" value="NZ_LT828648.1"/>
</dbReference>